<feature type="compositionally biased region" description="Basic and acidic residues" evidence="1">
    <location>
        <begin position="104"/>
        <end position="116"/>
    </location>
</feature>
<accession>A0A9Q3BH84</accession>
<name>A0A9Q3BH84_9BASI</name>
<organism evidence="2 3">
    <name type="scientific">Austropuccinia psidii MF-1</name>
    <dbReference type="NCBI Taxonomy" id="1389203"/>
    <lineage>
        <taxon>Eukaryota</taxon>
        <taxon>Fungi</taxon>
        <taxon>Dikarya</taxon>
        <taxon>Basidiomycota</taxon>
        <taxon>Pucciniomycotina</taxon>
        <taxon>Pucciniomycetes</taxon>
        <taxon>Pucciniales</taxon>
        <taxon>Sphaerophragmiaceae</taxon>
        <taxon>Austropuccinia</taxon>
    </lineage>
</organism>
<evidence type="ECO:0000313" key="2">
    <source>
        <dbReference type="EMBL" id="MBW0465244.1"/>
    </source>
</evidence>
<evidence type="ECO:0000313" key="3">
    <source>
        <dbReference type="Proteomes" id="UP000765509"/>
    </source>
</evidence>
<protein>
    <submittedName>
        <fullName evidence="2">Uncharacterized protein</fullName>
    </submittedName>
</protein>
<keyword evidence="3" id="KW-1185">Reference proteome</keyword>
<evidence type="ECO:0000256" key="1">
    <source>
        <dbReference type="SAM" id="MobiDB-lite"/>
    </source>
</evidence>
<reference evidence="2" key="1">
    <citation type="submission" date="2021-03" db="EMBL/GenBank/DDBJ databases">
        <title>Draft genome sequence of rust myrtle Austropuccinia psidii MF-1, a brazilian biotype.</title>
        <authorList>
            <person name="Quecine M.C."/>
            <person name="Pachon D.M.R."/>
            <person name="Bonatelli M.L."/>
            <person name="Correr F.H."/>
            <person name="Franceschini L.M."/>
            <person name="Leite T.F."/>
            <person name="Margarido G.R.A."/>
            <person name="Almeida C.A."/>
            <person name="Ferrarezi J.A."/>
            <person name="Labate C.A."/>
        </authorList>
    </citation>
    <scope>NUCLEOTIDE SEQUENCE</scope>
    <source>
        <strain evidence="2">MF-1</strain>
    </source>
</reference>
<dbReference type="AlphaFoldDB" id="A0A9Q3BH84"/>
<comment type="caution">
    <text evidence="2">The sequence shown here is derived from an EMBL/GenBank/DDBJ whole genome shotgun (WGS) entry which is preliminary data.</text>
</comment>
<dbReference type="EMBL" id="AVOT02000987">
    <property type="protein sequence ID" value="MBW0465244.1"/>
    <property type="molecule type" value="Genomic_DNA"/>
</dbReference>
<feature type="compositionally biased region" description="Polar residues" evidence="1">
    <location>
        <begin position="73"/>
        <end position="83"/>
    </location>
</feature>
<proteinExistence type="predicted"/>
<sequence length="137" mass="15381">MSSDSFCSHSESIEFDKNESLELVTSKSPTTPNIPLTAPMESQMNVFSLYIEKDFPITPPPFINFPVITVSSINNPTGTQAGNEYSPYPHDYPFNPSSTPSADQESRSHLGPEKKQMLKIPPLFERRLIDQFQQGSR</sequence>
<feature type="region of interest" description="Disordered" evidence="1">
    <location>
        <begin position="73"/>
        <end position="121"/>
    </location>
</feature>
<gene>
    <name evidence="2" type="ORF">O181_004959</name>
</gene>
<dbReference type="Proteomes" id="UP000765509">
    <property type="component" value="Unassembled WGS sequence"/>
</dbReference>